<organism evidence="1 2">
    <name type="scientific">Racocetra persica</name>
    <dbReference type="NCBI Taxonomy" id="160502"/>
    <lineage>
        <taxon>Eukaryota</taxon>
        <taxon>Fungi</taxon>
        <taxon>Fungi incertae sedis</taxon>
        <taxon>Mucoromycota</taxon>
        <taxon>Glomeromycotina</taxon>
        <taxon>Glomeromycetes</taxon>
        <taxon>Diversisporales</taxon>
        <taxon>Gigasporaceae</taxon>
        <taxon>Racocetra</taxon>
    </lineage>
</organism>
<proteinExistence type="predicted"/>
<feature type="non-terminal residue" evidence="1">
    <location>
        <position position="133"/>
    </location>
</feature>
<accession>A0ACA9SWC5</accession>
<evidence type="ECO:0000313" key="1">
    <source>
        <dbReference type="EMBL" id="CAG8849369.1"/>
    </source>
</evidence>
<comment type="caution">
    <text evidence="1">The sequence shown here is derived from an EMBL/GenBank/DDBJ whole genome shotgun (WGS) entry which is preliminary data.</text>
</comment>
<protein>
    <submittedName>
        <fullName evidence="1">24135_t:CDS:1</fullName>
    </submittedName>
</protein>
<dbReference type="EMBL" id="CAJVQC010165168">
    <property type="protein sequence ID" value="CAG8849369.1"/>
    <property type="molecule type" value="Genomic_DNA"/>
</dbReference>
<name>A0ACA9SWC5_9GLOM</name>
<gene>
    <name evidence="1" type="ORF">RPERSI_LOCUS35557</name>
</gene>
<keyword evidence="2" id="KW-1185">Reference proteome</keyword>
<evidence type="ECO:0000313" key="2">
    <source>
        <dbReference type="Proteomes" id="UP000789920"/>
    </source>
</evidence>
<sequence>EEIHKAFYTDECVLEEDELYYNLWIDQNLAAYLIESLESHQEPKILFAIYNEFSSNRQQQAQDLLQKNIKVFAEKISKMEQMVRLGYTSLIQHEINTEEISAIEKQEIIKPIKSRWTSPVVLVPKKKEFVLII</sequence>
<reference evidence="1" key="1">
    <citation type="submission" date="2021-06" db="EMBL/GenBank/DDBJ databases">
        <authorList>
            <person name="Kallberg Y."/>
            <person name="Tangrot J."/>
            <person name="Rosling A."/>
        </authorList>
    </citation>
    <scope>NUCLEOTIDE SEQUENCE</scope>
    <source>
        <strain evidence="1">MA461A</strain>
    </source>
</reference>
<dbReference type="Proteomes" id="UP000789920">
    <property type="component" value="Unassembled WGS sequence"/>
</dbReference>
<feature type="non-terminal residue" evidence="1">
    <location>
        <position position="1"/>
    </location>
</feature>